<reference evidence="1" key="1">
    <citation type="submission" date="2023-04" db="EMBL/GenBank/DDBJ databases">
        <title>Draft Genome sequencing of Naganishia species isolated from polar environments using Oxford Nanopore Technology.</title>
        <authorList>
            <person name="Leo P."/>
            <person name="Venkateswaran K."/>
        </authorList>
    </citation>
    <scope>NUCLEOTIDE SEQUENCE</scope>
    <source>
        <strain evidence="1">MNA-CCFEE 5423</strain>
    </source>
</reference>
<protein>
    <submittedName>
        <fullName evidence="1">Uncharacterized protein</fullName>
    </submittedName>
</protein>
<keyword evidence="2" id="KW-1185">Reference proteome</keyword>
<proteinExistence type="predicted"/>
<comment type="caution">
    <text evidence="1">The sequence shown here is derived from an EMBL/GenBank/DDBJ whole genome shotgun (WGS) entry which is preliminary data.</text>
</comment>
<dbReference type="Proteomes" id="UP001227268">
    <property type="component" value="Unassembled WGS sequence"/>
</dbReference>
<evidence type="ECO:0000313" key="2">
    <source>
        <dbReference type="Proteomes" id="UP001227268"/>
    </source>
</evidence>
<organism evidence="1 2">
    <name type="scientific">Naganishia friedmannii</name>
    <dbReference type="NCBI Taxonomy" id="89922"/>
    <lineage>
        <taxon>Eukaryota</taxon>
        <taxon>Fungi</taxon>
        <taxon>Dikarya</taxon>
        <taxon>Basidiomycota</taxon>
        <taxon>Agaricomycotina</taxon>
        <taxon>Tremellomycetes</taxon>
        <taxon>Filobasidiales</taxon>
        <taxon>Filobasidiaceae</taxon>
        <taxon>Naganishia</taxon>
    </lineage>
</organism>
<accession>A0ACC2VTX4</accession>
<evidence type="ECO:0000313" key="1">
    <source>
        <dbReference type="EMBL" id="KAJ9102342.1"/>
    </source>
</evidence>
<dbReference type="EMBL" id="JASBWT010000008">
    <property type="protein sequence ID" value="KAJ9102342.1"/>
    <property type="molecule type" value="Genomic_DNA"/>
</dbReference>
<sequence length="195" mass="20750">MAPDHPEKQVMHSSVSHPSAAISKSAPQPLTHPLLTILIYLVNPEISSGLPIPELNRYPQPASREERYATPATSASDIAFNPTRRQFPATSVVTQEKLAGLLLASPEGQKALPAPGTQSTDIATSNPSTPSLTTVLAAIPASFTSGGILPKKTPSSSVLDASGLPPRPPATRWHPKLGDEVPHAPDQYWPMVMYK</sequence>
<name>A0ACC2VTX4_9TREE</name>
<gene>
    <name evidence="1" type="ORF">QFC21_002742</name>
</gene>